<dbReference type="GO" id="GO:0005667">
    <property type="term" value="C:transcription regulator complex"/>
    <property type="evidence" value="ECO:0007669"/>
    <property type="project" value="TreeGrafter"/>
</dbReference>
<comment type="caution">
    <text evidence="3">The sequence shown here is derived from an EMBL/GenBank/DDBJ whole genome shotgun (WGS) entry which is preliminary data.</text>
</comment>
<dbReference type="PANTHER" id="PTHR12243">
    <property type="entry name" value="MADF DOMAIN TRANSCRIPTION FACTOR"/>
    <property type="match status" value="1"/>
</dbReference>
<gene>
    <name evidence="3" type="ORF">EVAR_86943_1</name>
</gene>
<feature type="region of interest" description="Disordered" evidence="1">
    <location>
        <begin position="353"/>
        <end position="377"/>
    </location>
</feature>
<feature type="compositionally biased region" description="Pro residues" evidence="1">
    <location>
        <begin position="205"/>
        <end position="221"/>
    </location>
</feature>
<organism evidence="3 4">
    <name type="scientific">Eumeta variegata</name>
    <name type="common">Bagworm moth</name>
    <name type="synonym">Eumeta japonica</name>
    <dbReference type="NCBI Taxonomy" id="151549"/>
    <lineage>
        <taxon>Eukaryota</taxon>
        <taxon>Metazoa</taxon>
        <taxon>Ecdysozoa</taxon>
        <taxon>Arthropoda</taxon>
        <taxon>Hexapoda</taxon>
        <taxon>Insecta</taxon>
        <taxon>Pterygota</taxon>
        <taxon>Neoptera</taxon>
        <taxon>Endopterygota</taxon>
        <taxon>Lepidoptera</taxon>
        <taxon>Glossata</taxon>
        <taxon>Ditrysia</taxon>
        <taxon>Tineoidea</taxon>
        <taxon>Psychidae</taxon>
        <taxon>Oiketicinae</taxon>
        <taxon>Eumeta</taxon>
    </lineage>
</organism>
<feature type="compositionally biased region" description="Basic and acidic residues" evidence="1">
    <location>
        <begin position="1"/>
        <end position="10"/>
    </location>
</feature>
<keyword evidence="4" id="KW-1185">Reference proteome</keyword>
<feature type="compositionally biased region" description="Basic and acidic residues" evidence="1">
    <location>
        <begin position="363"/>
        <end position="377"/>
    </location>
</feature>
<evidence type="ECO:0000259" key="2">
    <source>
        <dbReference type="PROSITE" id="PS51029"/>
    </source>
</evidence>
<dbReference type="Pfam" id="PF10545">
    <property type="entry name" value="MADF_DNA_bdg"/>
    <property type="match status" value="1"/>
</dbReference>
<feature type="domain" description="MADF" evidence="2">
    <location>
        <begin position="100"/>
        <end position="197"/>
    </location>
</feature>
<feature type="compositionally biased region" description="Low complexity" evidence="1">
    <location>
        <begin position="11"/>
        <end position="20"/>
    </location>
</feature>
<protein>
    <recommendedName>
        <fullName evidence="2">MADF domain-containing protein</fullName>
    </recommendedName>
</protein>
<feature type="region of interest" description="Disordered" evidence="1">
    <location>
        <begin position="1"/>
        <end position="20"/>
    </location>
</feature>
<proteinExistence type="predicted"/>
<reference evidence="3 4" key="1">
    <citation type="journal article" date="2019" name="Commun. Biol.">
        <title>The bagworm genome reveals a unique fibroin gene that provides high tensile strength.</title>
        <authorList>
            <person name="Kono N."/>
            <person name="Nakamura H."/>
            <person name="Ohtoshi R."/>
            <person name="Tomita M."/>
            <person name="Numata K."/>
            <person name="Arakawa K."/>
        </authorList>
    </citation>
    <scope>NUCLEOTIDE SEQUENCE [LARGE SCALE GENOMIC DNA]</scope>
</reference>
<feature type="compositionally biased region" description="Low complexity" evidence="1">
    <location>
        <begin position="234"/>
        <end position="257"/>
    </location>
</feature>
<feature type="region of interest" description="Disordered" evidence="1">
    <location>
        <begin position="195"/>
        <end position="257"/>
    </location>
</feature>
<dbReference type="AlphaFoldDB" id="A0A4C1W6K3"/>
<accession>A0A4C1W6K3</accession>
<dbReference type="PROSITE" id="PS51029">
    <property type="entry name" value="MADF"/>
    <property type="match status" value="1"/>
</dbReference>
<dbReference type="GO" id="GO:0006357">
    <property type="term" value="P:regulation of transcription by RNA polymerase II"/>
    <property type="evidence" value="ECO:0007669"/>
    <property type="project" value="TreeGrafter"/>
</dbReference>
<evidence type="ECO:0000313" key="4">
    <source>
        <dbReference type="Proteomes" id="UP000299102"/>
    </source>
</evidence>
<dbReference type="InterPro" id="IPR006578">
    <property type="entry name" value="MADF-dom"/>
</dbReference>
<name>A0A4C1W6K3_EUMVA</name>
<dbReference type="InterPro" id="IPR039353">
    <property type="entry name" value="TF_Adf1"/>
</dbReference>
<dbReference type="SMART" id="SM00595">
    <property type="entry name" value="MADF"/>
    <property type="match status" value="1"/>
</dbReference>
<dbReference type="GO" id="GO:0005634">
    <property type="term" value="C:nucleus"/>
    <property type="evidence" value="ECO:0007669"/>
    <property type="project" value="TreeGrafter"/>
</dbReference>
<evidence type="ECO:0000256" key="1">
    <source>
        <dbReference type="SAM" id="MobiDB-lite"/>
    </source>
</evidence>
<sequence>MYWREGRRDAGSSARARGSAPACACSAGGGGPGASACGAGRRPPLWGVGASGAGGATRLGPGGRSVRRLARPTQSPLYSPSLPPFRAFTALALEHLVMEHFIETVKKYPCLWNSTAIEYRDQELKDAAWAEVMKETNLTSVKEVKLKWKKLRDSYRDALKRHADAPAPPAAALGPGGKKVYPWKYMGLMQFLQPHMGNRRKPPDEPPLAPTPVPAHTPTPTPAHNGVGTHSSEDSSSSSESSSAPGTRAGADTAADANGSAANARQLGSIDRKLEYLCALAGAGGARRRRRARDPPDPLDLFFEGMCQATKRLPYAAQIAVKKTLFGAVVAAEEALLAEHQSYALWAQAAAAPGARADSSSDEPGRPSRTPRSDRPS</sequence>
<evidence type="ECO:0000313" key="3">
    <source>
        <dbReference type="EMBL" id="GBP46691.1"/>
    </source>
</evidence>
<dbReference type="PANTHER" id="PTHR12243:SF67">
    <property type="entry name" value="COREPRESSOR OF PANGOLIN, ISOFORM A-RELATED"/>
    <property type="match status" value="1"/>
</dbReference>
<dbReference type="OrthoDB" id="7682111at2759"/>
<dbReference type="EMBL" id="BGZK01000488">
    <property type="protein sequence ID" value="GBP46691.1"/>
    <property type="molecule type" value="Genomic_DNA"/>
</dbReference>
<dbReference type="Proteomes" id="UP000299102">
    <property type="component" value="Unassembled WGS sequence"/>
</dbReference>